<dbReference type="PROSITE" id="PS50893">
    <property type="entry name" value="ABC_TRANSPORTER_2"/>
    <property type="match status" value="1"/>
</dbReference>
<proteinExistence type="predicted"/>
<evidence type="ECO:0000256" key="4">
    <source>
        <dbReference type="ARBA" id="ARBA00066388"/>
    </source>
</evidence>
<dbReference type="AlphaFoldDB" id="A0A1M5URQ7"/>
<dbReference type="SUPFAM" id="SSF50331">
    <property type="entry name" value="MOP-like"/>
    <property type="match status" value="1"/>
</dbReference>
<evidence type="ECO:0000256" key="1">
    <source>
        <dbReference type="ARBA" id="ARBA00022448"/>
    </source>
</evidence>
<keyword evidence="3 6" id="KW-0067">ATP-binding</keyword>
<dbReference type="InterPro" id="IPR017871">
    <property type="entry name" value="ABC_transporter-like_CS"/>
</dbReference>
<sequence length="340" mass="37679">MDYFSISKLHVALGGCSILKGIDFEVKKGELVSLLGPSGCGKSTLLKTTAGLIAPEQGEIHINAIRVNNVPPEKRGAVIVFQDLRLFPHLNVAENIEFGLKMKGIQKEERCATVTRMLDKVGLSGYEKRKIHELSGGQQQRVALARALAGKPELLLLDEPFSSLDNHLRQKMRELVLALHRELNLTTVLVTHDQEEALMLSDRVAVMLNGQIVQFDTPKNIYEFPSSPEVADYFGDMNYIEGTVKNGCFTGPAPLLPERLEVPLEDGDYLLMIKPHLIRLRKEPGPWNVTSVGYLGGRSQLRVSCDRTALRFVSNGDIGITAGDAVAIDIDYRKGIFYKK</sequence>
<evidence type="ECO:0000256" key="2">
    <source>
        <dbReference type="ARBA" id="ARBA00022741"/>
    </source>
</evidence>
<name>A0A1M5URQ7_9FIRM</name>
<dbReference type="InterPro" id="IPR027417">
    <property type="entry name" value="P-loop_NTPase"/>
</dbReference>
<evidence type="ECO:0000313" key="7">
    <source>
        <dbReference type="Proteomes" id="UP000183995"/>
    </source>
</evidence>
<dbReference type="InterPro" id="IPR050093">
    <property type="entry name" value="ABC_SmlMolc_Importer"/>
</dbReference>
<gene>
    <name evidence="6" type="ORF">SAMN02745823_00648</name>
</gene>
<evidence type="ECO:0000256" key="3">
    <source>
        <dbReference type="ARBA" id="ARBA00022840"/>
    </source>
</evidence>
<dbReference type="SMART" id="SM00382">
    <property type="entry name" value="AAA"/>
    <property type="match status" value="1"/>
</dbReference>
<dbReference type="Gene3D" id="3.40.50.300">
    <property type="entry name" value="P-loop containing nucleotide triphosphate hydrolases"/>
    <property type="match status" value="1"/>
</dbReference>
<dbReference type="PANTHER" id="PTHR42781">
    <property type="entry name" value="SPERMIDINE/PUTRESCINE IMPORT ATP-BINDING PROTEIN POTA"/>
    <property type="match status" value="1"/>
</dbReference>
<dbReference type="PANTHER" id="PTHR42781:SF4">
    <property type="entry name" value="SPERMIDINE_PUTRESCINE IMPORT ATP-BINDING PROTEIN POTA"/>
    <property type="match status" value="1"/>
</dbReference>
<organism evidence="6 7">
    <name type="scientific">Sporobacter termitidis DSM 10068</name>
    <dbReference type="NCBI Taxonomy" id="1123282"/>
    <lineage>
        <taxon>Bacteria</taxon>
        <taxon>Bacillati</taxon>
        <taxon>Bacillota</taxon>
        <taxon>Clostridia</taxon>
        <taxon>Eubacteriales</taxon>
        <taxon>Oscillospiraceae</taxon>
        <taxon>Sporobacter</taxon>
    </lineage>
</organism>
<dbReference type="InterPro" id="IPR008995">
    <property type="entry name" value="Mo/tungstate-bd_C_term_dom"/>
</dbReference>
<keyword evidence="2" id="KW-0547">Nucleotide-binding</keyword>
<reference evidence="6 7" key="1">
    <citation type="submission" date="2016-11" db="EMBL/GenBank/DDBJ databases">
        <authorList>
            <person name="Jaros S."/>
            <person name="Januszkiewicz K."/>
            <person name="Wedrychowicz H."/>
        </authorList>
    </citation>
    <scope>NUCLEOTIDE SEQUENCE [LARGE SCALE GENOMIC DNA]</scope>
    <source>
        <strain evidence="6 7">DSM 10068</strain>
    </source>
</reference>
<accession>A0A1M5URQ7</accession>
<keyword evidence="1" id="KW-0813">Transport</keyword>
<feature type="domain" description="ABC transporter" evidence="5">
    <location>
        <begin position="1"/>
        <end position="234"/>
    </location>
</feature>
<dbReference type="RefSeq" id="WP_073076169.1">
    <property type="nucleotide sequence ID" value="NZ_FQXV01000001.1"/>
</dbReference>
<dbReference type="Proteomes" id="UP000183995">
    <property type="component" value="Unassembled WGS sequence"/>
</dbReference>
<protein>
    <recommendedName>
        <fullName evidence="4">ABC-type quaternary amine transporter</fullName>
        <ecNumber evidence="4">7.6.2.9</ecNumber>
    </recommendedName>
</protein>
<dbReference type="InterPro" id="IPR003593">
    <property type="entry name" value="AAA+_ATPase"/>
</dbReference>
<evidence type="ECO:0000259" key="5">
    <source>
        <dbReference type="PROSITE" id="PS50893"/>
    </source>
</evidence>
<dbReference type="EC" id="7.6.2.9" evidence="4"/>
<keyword evidence="7" id="KW-1185">Reference proteome</keyword>
<dbReference type="EMBL" id="FQXV01000001">
    <property type="protein sequence ID" value="SHH65651.1"/>
    <property type="molecule type" value="Genomic_DNA"/>
</dbReference>
<dbReference type="GO" id="GO:0005524">
    <property type="term" value="F:ATP binding"/>
    <property type="evidence" value="ECO:0007669"/>
    <property type="project" value="UniProtKB-KW"/>
</dbReference>
<dbReference type="SUPFAM" id="SSF52540">
    <property type="entry name" value="P-loop containing nucleoside triphosphate hydrolases"/>
    <property type="match status" value="1"/>
</dbReference>
<dbReference type="OrthoDB" id="9802264at2"/>
<dbReference type="FunFam" id="3.40.50.300:FF:000425">
    <property type="entry name" value="Probable ABC transporter, ATP-binding subunit"/>
    <property type="match status" value="1"/>
</dbReference>
<dbReference type="GO" id="GO:0015418">
    <property type="term" value="F:ABC-type quaternary ammonium compound transporting activity"/>
    <property type="evidence" value="ECO:0007669"/>
    <property type="project" value="UniProtKB-EC"/>
</dbReference>
<dbReference type="PROSITE" id="PS00211">
    <property type="entry name" value="ABC_TRANSPORTER_1"/>
    <property type="match status" value="1"/>
</dbReference>
<dbReference type="InterPro" id="IPR003439">
    <property type="entry name" value="ABC_transporter-like_ATP-bd"/>
</dbReference>
<dbReference type="STRING" id="1123282.SAMN02745823_00648"/>
<dbReference type="Pfam" id="PF00005">
    <property type="entry name" value="ABC_tran"/>
    <property type="match status" value="1"/>
</dbReference>
<dbReference type="GO" id="GO:0016887">
    <property type="term" value="F:ATP hydrolysis activity"/>
    <property type="evidence" value="ECO:0007669"/>
    <property type="project" value="InterPro"/>
</dbReference>
<evidence type="ECO:0000313" key="6">
    <source>
        <dbReference type="EMBL" id="SHH65651.1"/>
    </source>
</evidence>